<dbReference type="PROSITE" id="PS50975">
    <property type="entry name" value="ATP_GRASP"/>
    <property type="match status" value="1"/>
</dbReference>
<feature type="domain" description="ATP-grasp" evidence="2">
    <location>
        <begin position="129"/>
        <end position="317"/>
    </location>
</feature>
<dbReference type="Gene3D" id="3.30.470.20">
    <property type="entry name" value="ATP-grasp fold, B domain"/>
    <property type="match status" value="1"/>
</dbReference>
<gene>
    <name evidence="3" type="ORF">NSCAC_0079</name>
</gene>
<dbReference type="Gene3D" id="2.30.36.100">
    <property type="match status" value="1"/>
</dbReference>
<evidence type="ECO:0000313" key="3">
    <source>
        <dbReference type="EMBL" id="CAB1274259.1"/>
    </source>
</evidence>
<dbReference type="Pfam" id="PF18301">
    <property type="entry name" value="preATP-grasp_3"/>
    <property type="match status" value="1"/>
</dbReference>
<sequence length="350" mass="39895">MEILVYEHITSGVLCESPLPASLMKEGDLMLQAILKDLLEVREIKITILRDFRLPIPSYIHYYHTIYTLSQFHQTWQYCLDKVDGVLPIAPESGNTLTKIQEQIIKSGKILLGCHPQATQIASSKIETEKYLRTAGLNTPYTIRLSDWQLDRVSKEESLICKPDDGAGCLYTFYFKTPLNLHLWKQKNTLDTKNYIVQPYIQGQAISLSLLYDGKKARLLSVNQQQMKIKKNRIYLNAILVNAIMAENPIYHHLQEIANTIANTLPGLWGFIGVDLIIVQNQSPIILEINPRPTTSYVGLRIIYGISPMQWLITLLYEGLDKVVLPSNLGFQLLISLKKKDSKIIYDGYS</sequence>
<dbReference type="InterPro" id="IPR040803">
    <property type="entry name" value="MfnD_preATP-grasp"/>
</dbReference>
<keyword evidence="1" id="KW-0547">Nucleotide-binding</keyword>
<protein>
    <recommendedName>
        <fullName evidence="2">ATP-grasp domain-containing protein</fullName>
    </recommendedName>
</protein>
<dbReference type="KEGG" id="ntg:NSCAC_0079"/>
<dbReference type="Pfam" id="PF02655">
    <property type="entry name" value="ATP-grasp_3"/>
    <property type="match status" value="1"/>
</dbReference>
<dbReference type="RefSeq" id="WP_197744486.1">
    <property type="nucleotide sequence ID" value="NZ_LR778175.1"/>
</dbReference>
<keyword evidence="1" id="KW-0067">ATP-binding</keyword>
<dbReference type="SUPFAM" id="SSF56059">
    <property type="entry name" value="Glutathione synthetase ATP-binding domain-like"/>
    <property type="match status" value="1"/>
</dbReference>
<name>A0A7G1Q7B3_9GAMM</name>
<evidence type="ECO:0000256" key="1">
    <source>
        <dbReference type="PROSITE-ProRule" id="PRU00409"/>
    </source>
</evidence>
<keyword evidence="4" id="KW-1185">Reference proteome</keyword>
<evidence type="ECO:0000313" key="4">
    <source>
        <dbReference type="Proteomes" id="UP000516072"/>
    </source>
</evidence>
<organism evidence="3 4">
    <name type="scientific">Candidatus Nitrosacidococcus tergens</name>
    <dbReference type="NCBI Taxonomy" id="553981"/>
    <lineage>
        <taxon>Bacteria</taxon>
        <taxon>Pseudomonadati</taxon>
        <taxon>Pseudomonadota</taxon>
        <taxon>Gammaproteobacteria</taxon>
        <taxon>Chromatiales</taxon>
        <taxon>Chromatiaceae</taxon>
        <taxon>Candidatus Nitrosacidococcus</taxon>
    </lineage>
</organism>
<evidence type="ECO:0000259" key="2">
    <source>
        <dbReference type="PROSITE" id="PS50975"/>
    </source>
</evidence>
<dbReference type="Proteomes" id="UP000516072">
    <property type="component" value="Chromosome"/>
</dbReference>
<dbReference type="InterPro" id="IPR003806">
    <property type="entry name" value="ATP-grasp_PylC-type"/>
</dbReference>
<dbReference type="AlphaFoldDB" id="A0A7G1Q7B3"/>
<reference evidence="3 4" key="1">
    <citation type="submission" date="2020-03" db="EMBL/GenBank/DDBJ databases">
        <authorList>
            <person name="Picone N."/>
        </authorList>
    </citation>
    <scope>NUCLEOTIDE SEQUENCE [LARGE SCALE GENOMIC DNA]</scope>
    <source>
        <strain evidence="3">NSCAC1</strain>
    </source>
</reference>
<dbReference type="GO" id="GO:0005524">
    <property type="term" value="F:ATP binding"/>
    <property type="evidence" value="ECO:0007669"/>
    <property type="project" value="UniProtKB-UniRule"/>
</dbReference>
<dbReference type="PIRSF" id="PIRSF016766">
    <property type="entry name" value="UCP016766_ATPgrasp"/>
    <property type="match status" value="1"/>
</dbReference>
<dbReference type="InterPro" id="IPR024710">
    <property type="entry name" value="MfnD"/>
</dbReference>
<dbReference type="GO" id="GO:0046872">
    <property type="term" value="F:metal ion binding"/>
    <property type="evidence" value="ECO:0007669"/>
    <property type="project" value="InterPro"/>
</dbReference>
<dbReference type="InterPro" id="IPR011761">
    <property type="entry name" value="ATP-grasp"/>
</dbReference>
<dbReference type="Gene3D" id="3.40.50.11770">
    <property type="match status" value="1"/>
</dbReference>
<accession>A0A7G1Q7B3</accession>
<proteinExistence type="predicted"/>
<dbReference type="EMBL" id="LR778175">
    <property type="protein sequence ID" value="CAB1274259.1"/>
    <property type="molecule type" value="Genomic_DNA"/>
</dbReference>